<dbReference type="EMBL" id="QXIX01000055">
    <property type="protein sequence ID" value="RIE12322.1"/>
    <property type="molecule type" value="Genomic_DNA"/>
</dbReference>
<feature type="domain" description="CYTH" evidence="2">
    <location>
        <begin position="32"/>
        <end position="239"/>
    </location>
</feature>
<evidence type="ECO:0000313" key="6">
    <source>
        <dbReference type="Proteomes" id="UP000266042"/>
    </source>
</evidence>
<name>A0A398DJ62_9BACT</name>
<dbReference type="Gene3D" id="2.40.320.10">
    <property type="entry name" value="Hypothetical Protein Pfu-838710-001"/>
    <property type="match status" value="1"/>
</dbReference>
<dbReference type="PROSITE" id="PS51707">
    <property type="entry name" value="CYTH"/>
    <property type="match status" value="1"/>
</dbReference>
<evidence type="ECO:0000313" key="4">
    <source>
        <dbReference type="EMBL" id="RIE12322.1"/>
    </source>
</evidence>
<evidence type="ECO:0000313" key="5">
    <source>
        <dbReference type="Proteomes" id="UP000265724"/>
    </source>
</evidence>
<dbReference type="Proteomes" id="UP000266042">
    <property type="component" value="Unassembled WGS sequence"/>
</dbReference>
<feature type="region of interest" description="Disordered" evidence="1">
    <location>
        <begin position="106"/>
        <end position="125"/>
    </location>
</feature>
<dbReference type="AlphaFoldDB" id="A0A398DJ62"/>
<dbReference type="SMART" id="SM01118">
    <property type="entry name" value="CYTH"/>
    <property type="match status" value="1"/>
</dbReference>
<dbReference type="Pfam" id="PF01928">
    <property type="entry name" value="CYTH"/>
    <property type="match status" value="1"/>
</dbReference>
<evidence type="ECO:0000313" key="3">
    <source>
        <dbReference type="EMBL" id="RIE12188.1"/>
    </source>
</evidence>
<dbReference type="Proteomes" id="UP000265724">
    <property type="component" value="Unassembled WGS sequence"/>
</dbReference>
<gene>
    <name evidence="4" type="ORF">SMC2_06895</name>
    <name evidence="3" type="ORF">SMC3_07285</name>
</gene>
<dbReference type="EMBL" id="QXIW01000031">
    <property type="protein sequence ID" value="RIE12188.1"/>
    <property type="molecule type" value="Genomic_DNA"/>
</dbReference>
<evidence type="ECO:0000256" key="1">
    <source>
        <dbReference type="SAM" id="MobiDB-lite"/>
    </source>
</evidence>
<dbReference type="InterPro" id="IPR033469">
    <property type="entry name" value="CYTH-like_dom_sf"/>
</dbReference>
<reference evidence="5 6" key="1">
    <citation type="submission" date="2018-09" db="EMBL/GenBank/DDBJ databases">
        <title>Discovery and Ecogenomic Context for Candidatus Cryosericales, a Global Caldiserica Order Active in Thawing Permafrost.</title>
        <authorList>
            <person name="Martinez M.A."/>
            <person name="Woodcroft B.J."/>
            <person name="Ignacio Espinoza J.C."/>
            <person name="Zayed A."/>
            <person name="Singleton C.M."/>
            <person name="Boyd J."/>
            <person name="Li Y.-F."/>
            <person name="Purvine S."/>
            <person name="Maughan H."/>
            <person name="Hodgkins S.B."/>
            <person name="Anderson D."/>
            <person name="Sederholm M."/>
            <person name="Temperton B."/>
            <person name="Saleska S.R."/>
            <person name="Tyson G.W."/>
            <person name="Rich V.I."/>
        </authorList>
    </citation>
    <scope>NUCLEOTIDE SEQUENCE [LARGE SCALE GENOMIC DNA]</scope>
    <source>
        <strain evidence="4 5">SMC2</strain>
        <strain evidence="3 6">SMC3</strain>
    </source>
</reference>
<sequence>MLRMSILMSTPCSRRRAFTRTPWQNFSRDKVGIEREVKYQVLDQALFRRLNAMDHIGNFALEHAGTVDILTIYLDTPELALFYGHHALRLRIMQGRVFLSLKGPSASPDGLVQERPEDEVDAPGFSEKSLPSVEDILRLMPSSAGLLKGLILSASLRSMDKRSLHYVLHESERAYEIACDTVVFSSPRKPGHRADATELEIEQKAGSVEGLQDLMRAFETFFAVVPRRASSKYQDGLKALELI</sequence>
<protein>
    <submittedName>
        <fullName evidence="3">CYTH domain-containing protein</fullName>
    </submittedName>
</protein>
<dbReference type="InterPro" id="IPR023577">
    <property type="entry name" value="CYTH_domain"/>
</dbReference>
<dbReference type="SUPFAM" id="SSF55154">
    <property type="entry name" value="CYTH-like phosphatases"/>
    <property type="match status" value="1"/>
</dbReference>
<organism evidence="3 6">
    <name type="scientific">Candidatus Cryosericum hinesii</name>
    <dbReference type="NCBI Taxonomy" id="2290915"/>
    <lineage>
        <taxon>Bacteria</taxon>
        <taxon>Pseudomonadati</taxon>
        <taxon>Caldisericota/Cryosericota group</taxon>
        <taxon>Candidatus Cryosericota</taxon>
        <taxon>Candidatus Cryosericia</taxon>
        <taxon>Candidatus Cryosericales</taxon>
        <taxon>Candidatus Cryosericaceae</taxon>
        <taxon>Candidatus Cryosericum</taxon>
    </lineage>
</organism>
<evidence type="ECO:0000259" key="2">
    <source>
        <dbReference type="PROSITE" id="PS51707"/>
    </source>
</evidence>
<comment type="caution">
    <text evidence="3">The sequence shown here is derived from an EMBL/GenBank/DDBJ whole genome shotgun (WGS) entry which is preliminary data.</text>
</comment>
<accession>A0A398DJ62</accession>
<keyword evidence="5" id="KW-1185">Reference proteome</keyword>
<proteinExistence type="predicted"/>